<feature type="binding site" evidence="13">
    <location>
        <begin position="58"/>
        <end position="65"/>
    </location>
    <ligand>
        <name>ATP</name>
        <dbReference type="ChEBI" id="CHEBI:30616"/>
    </ligand>
</feature>
<keyword evidence="7 13" id="KW-0808">Transferase</keyword>
<dbReference type="NCBIfam" id="TIGR00682">
    <property type="entry name" value="lpxK"/>
    <property type="match status" value="1"/>
</dbReference>
<evidence type="ECO:0000256" key="11">
    <source>
        <dbReference type="ARBA" id="ARBA00023098"/>
    </source>
</evidence>
<dbReference type="GO" id="GO:0009245">
    <property type="term" value="P:lipid A biosynthetic process"/>
    <property type="evidence" value="ECO:0007669"/>
    <property type="project" value="UniProtKB-UniRule"/>
</dbReference>
<evidence type="ECO:0000256" key="10">
    <source>
        <dbReference type="ARBA" id="ARBA00022840"/>
    </source>
</evidence>
<evidence type="ECO:0000313" key="14">
    <source>
        <dbReference type="EMBL" id="MBK4737493.1"/>
    </source>
</evidence>
<keyword evidence="8 13" id="KW-0547">Nucleotide-binding</keyword>
<protein>
    <recommendedName>
        <fullName evidence="4 13">Tetraacyldisaccharide 4'-kinase</fullName>
        <ecNumber evidence="3 13">2.7.1.130</ecNumber>
    </recommendedName>
    <alternativeName>
        <fullName evidence="12 13">Lipid A 4'-kinase</fullName>
    </alternativeName>
</protein>
<dbReference type="HAMAP" id="MF_00409">
    <property type="entry name" value="LpxK"/>
    <property type="match status" value="1"/>
</dbReference>
<dbReference type="InterPro" id="IPR003758">
    <property type="entry name" value="LpxK"/>
</dbReference>
<dbReference type="InterPro" id="IPR027417">
    <property type="entry name" value="P-loop_NTPase"/>
</dbReference>
<dbReference type="GO" id="GO:0005524">
    <property type="term" value="F:ATP binding"/>
    <property type="evidence" value="ECO:0007669"/>
    <property type="project" value="UniProtKB-UniRule"/>
</dbReference>
<comment type="function">
    <text evidence="1 13">Transfers the gamma-phosphate of ATP to the 4'-position of a tetraacyldisaccharide 1-phosphate intermediate (termed DS-1-P) to form tetraacyldisaccharide 1,4'-bis-phosphate (lipid IVA).</text>
</comment>
<evidence type="ECO:0000313" key="15">
    <source>
        <dbReference type="Proteomes" id="UP000622890"/>
    </source>
</evidence>
<proteinExistence type="inferred from homology"/>
<evidence type="ECO:0000256" key="1">
    <source>
        <dbReference type="ARBA" id="ARBA00002274"/>
    </source>
</evidence>
<evidence type="ECO:0000256" key="5">
    <source>
        <dbReference type="ARBA" id="ARBA00022516"/>
    </source>
</evidence>
<dbReference type="EC" id="2.7.1.130" evidence="3 13"/>
<evidence type="ECO:0000256" key="8">
    <source>
        <dbReference type="ARBA" id="ARBA00022741"/>
    </source>
</evidence>
<dbReference type="SUPFAM" id="SSF52540">
    <property type="entry name" value="P-loop containing nucleoside triphosphate hydrolases"/>
    <property type="match status" value="1"/>
</dbReference>
<evidence type="ECO:0000256" key="3">
    <source>
        <dbReference type="ARBA" id="ARBA00012071"/>
    </source>
</evidence>
<name>A0A934SXS8_9BURK</name>
<keyword evidence="11 13" id="KW-0443">Lipid metabolism</keyword>
<evidence type="ECO:0000256" key="4">
    <source>
        <dbReference type="ARBA" id="ARBA00016436"/>
    </source>
</evidence>
<evidence type="ECO:0000256" key="12">
    <source>
        <dbReference type="ARBA" id="ARBA00029757"/>
    </source>
</evidence>
<dbReference type="GO" id="GO:0009029">
    <property type="term" value="F:lipid-A 4'-kinase activity"/>
    <property type="evidence" value="ECO:0007669"/>
    <property type="project" value="UniProtKB-UniRule"/>
</dbReference>
<accession>A0A934SXS8</accession>
<dbReference type="AlphaFoldDB" id="A0A934SXS8"/>
<comment type="pathway">
    <text evidence="2 13">Glycolipid biosynthesis; lipid IV(A) biosynthesis; lipid IV(A) from (3R)-3-hydroxytetradecanoyl-[acyl-carrier-protein] and UDP-N-acetyl-alpha-D-glucosamine: step 6/6.</text>
</comment>
<dbReference type="PANTHER" id="PTHR42724">
    <property type="entry name" value="TETRAACYLDISACCHARIDE 4'-KINASE"/>
    <property type="match status" value="1"/>
</dbReference>
<evidence type="ECO:0000256" key="9">
    <source>
        <dbReference type="ARBA" id="ARBA00022777"/>
    </source>
</evidence>
<dbReference type="GO" id="GO:0005886">
    <property type="term" value="C:plasma membrane"/>
    <property type="evidence" value="ECO:0007669"/>
    <property type="project" value="TreeGrafter"/>
</dbReference>
<gene>
    <name evidence="13" type="primary">lpxK</name>
    <name evidence="14" type="ORF">JJB74_22980</name>
</gene>
<sequence>MQLALERIWQTRGPAAWLLLPLSKLFGALVRLRRLLYRAGWLKSERLPVPVVVVGNIFVGGTGKTPLTIWLVQRLREAGRSPAVVSRGYGANTATPRLVTAASTPAEVGDEPVLIAERAQCPMAVGRDRAAAAHLLLQSHPEIDVLLLDDGLQHYALARDVEIMLFDGRGAGNGWMLPAGPLREPVSRRRDVTVINGASTAPGVPAGSVRMDLRGDIAVRLCDPAQRLRLADLAAAPPRRLLAAAGIGNPERFFRMLEGFGLRFERLPLPDHHDFADDPFAACDADVILITEKDAVKCRLAETARQDERLWYVPVEAAIDAALAKYLVEKLRGFPTD</sequence>
<dbReference type="Proteomes" id="UP000622890">
    <property type="component" value="Unassembled WGS sequence"/>
</dbReference>
<keyword evidence="5 13" id="KW-0444">Lipid biosynthesis</keyword>
<dbReference type="Pfam" id="PF02606">
    <property type="entry name" value="LpxK"/>
    <property type="match status" value="1"/>
</dbReference>
<dbReference type="PANTHER" id="PTHR42724:SF1">
    <property type="entry name" value="TETRAACYLDISACCHARIDE 4'-KINASE, MITOCHONDRIAL-RELATED"/>
    <property type="match status" value="1"/>
</dbReference>
<dbReference type="EMBL" id="JAEPBG010000012">
    <property type="protein sequence ID" value="MBK4737493.1"/>
    <property type="molecule type" value="Genomic_DNA"/>
</dbReference>
<keyword evidence="9 13" id="KW-0418">Kinase</keyword>
<reference evidence="14" key="1">
    <citation type="submission" date="2021-01" db="EMBL/GenBank/DDBJ databases">
        <title>Genome sequence of strain Noviherbaspirillum sp. DKR-6.</title>
        <authorList>
            <person name="Chaudhary D.K."/>
        </authorList>
    </citation>
    <scope>NUCLEOTIDE SEQUENCE</scope>
    <source>
        <strain evidence="14">DKR-6</strain>
    </source>
</reference>
<dbReference type="GO" id="GO:0009244">
    <property type="term" value="P:lipopolysaccharide core region biosynthetic process"/>
    <property type="evidence" value="ECO:0007669"/>
    <property type="project" value="TreeGrafter"/>
</dbReference>
<comment type="caution">
    <text evidence="14">The sequence shown here is derived from an EMBL/GenBank/DDBJ whole genome shotgun (WGS) entry which is preliminary data.</text>
</comment>
<evidence type="ECO:0000256" key="13">
    <source>
        <dbReference type="HAMAP-Rule" id="MF_00409"/>
    </source>
</evidence>
<keyword evidence="10 13" id="KW-0067">ATP-binding</keyword>
<organism evidence="14 15">
    <name type="scientific">Noviherbaspirillum pedocola</name>
    <dbReference type="NCBI Taxonomy" id="2801341"/>
    <lineage>
        <taxon>Bacteria</taxon>
        <taxon>Pseudomonadati</taxon>
        <taxon>Pseudomonadota</taxon>
        <taxon>Betaproteobacteria</taxon>
        <taxon>Burkholderiales</taxon>
        <taxon>Oxalobacteraceae</taxon>
        <taxon>Noviherbaspirillum</taxon>
    </lineage>
</organism>
<comment type="catalytic activity">
    <reaction evidence="13">
        <text>a lipid A disaccharide + ATP = a lipid IVA + ADP + H(+)</text>
        <dbReference type="Rhea" id="RHEA:67840"/>
        <dbReference type="ChEBI" id="CHEBI:15378"/>
        <dbReference type="ChEBI" id="CHEBI:30616"/>
        <dbReference type="ChEBI" id="CHEBI:176343"/>
        <dbReference type="ChEBI" id="CHEBI:176425"/>
        <dbReference type="ChEBI" id="CHEBI:456216"/>
        <dbReference type="EC" id="2.7.1.130"/>
    </reaction>
</comment>
<comment type="similarity">
    <text evidence="13">Belongs to the LpxK family.</text>
</comment>
<evidence type="ECO:0000256" key="7">
    <source>
        <dbReference type="ARBA" id="ARBA00022679"/>
    </source>
</evidence>
<evidence type="ECO:0000256" key="2">
    <source>
        <dbReference type="ARBA" id="ARBA00004870"/>
    </source>
</evidence>
<evidence type="ECO:0000256" key="6">
    <source>
        <dbReference type="ARBA" id="ARBA00022556"/>
    </source>
</evidence>
<keyword evidence="6 13" id="KW-0441">Lipid A biosynthesis</keyword>
<keyword evidence="15" id="KW-1185">Reference proteome</keyword>